<evidence type="ECO:0000256" key="6">
    <source>
        <dbReference type="ARBA" id="ARBA00022741"/>
    </source>
</evidence>
<keyword evidence="2" id="KW-1277">Toxin-antitoxin system</keyword>
<comment type="caution">
    <text evidence="11">The sequence shown here is derived from an EMBL/GenBank/DDBJ whole genome shotgun (WGS) entry which is preliminary data.</text>
</comment>
<keyword evidence="6" id="KW-0547">Nucleotide-binding</keyword>
<dbReference type="EMBL" id="SOKJ01000313">
    <property type="protein sequence ID" value="TET09117.1"/>
    <property type="molecule type" value="Genomic_DNA"/>
</dbReference>
<dbReference type="Gene3D" id="3.30.460.10">
    <property type="entry name" value="Beta Polymerase, domain 2"/>
    <property type="match status" value="1"/>
</dbReference>
<dbReference type="InterPro" id="IPR052038">
    <property type="entry name" value="Type-VII_TA_antitoxin"/>
</dbReference>
<organism evidence="11 12">
    <name type="scientific">Aerophobetes bacterium</name>
    <dbReference type="NCBI Taxonomy" id="2030807"/>
    <lineage>
        <taxon>Bacteria</taxon>
        <taxon>Candidatus Aerophobota</taxon>
    </lineage>
</organism>
<comment type="similarity">
    <text evidence="9">Belongs to the MntA antitoxin family.</text>
</comment>
<proteinExistence type="inferred from homology"/>
<gene>
    <name evidence="11" type="ORF">E3J84_05460</name>
</gene>
<evidence type="ECO:0000256" key="3">
    <source>
        <dbReference type="ARBA" id="ARBA00022679"/>
    </source>
</evidence>
<dbReference type="GO" id="GO:0005524">
    <property type="term" value="F:ATP binding"/>
    <property type="evidence" value="ECO:0007669"/>
    <property type="project" value="UniProtKB-KW"/>
</dbReference>
<evidence type="ECO:0000256" key="8">
    <source>
        <dbReference type="ARBA" id="ARBA00022842"/>
    </source>
</evidence>
<dbReference type="CDD" id="cd05403">
    <property type="entry name" value="NT_KNTase_like"/>
    <property type="match status" value="1"/>
</dbReference>
<evidence type="ECO:0000313" key="12">
    <source>
        <dbReference type="Proteomes" id="UP000316360"/>
    </source>
</evidence>
<keyword evidence="4" id="KW-0548">Nucleotidyltransferase</keyword>
<evidence type="ECO:0000256" key="9">
    <source>
        <dbReference type="ARBA" id="ARBA00038276"/>
    </source>
</evidence>
<evidence type="ECO:0000256" key="2">
    <source>
        <dbReference type="ARBA" id="ARBA00022649"/>
    </source>
</evidence>
<keyword evidence="7" id="KW-0067">ATP-binding</keyword>
<feature type="domain" description="Polymerase nucleotidyl transferase" evidence="10">
    <location>
        <begin position="15"/>
        <end position="100"/>
    </location>
</feature>
<evidence type="ECO:0000259" key="10">
    <source>
        <dbReference type="Pfam" id="PF01909"/>
    </source>
</evidence>
<evidence type="ECO:0000313" key="11">
    <source>
        <dbReference type="EMBL" id="TET09117.1"/>
    </source>
</evidence>
<dbReference type="InterPro" id="IPR002934">
    <property type="entry name" value="Polymerase_NTP_transf_dom"/>
</dbReference>
<dbReference type="Pfam" id="PF01909">
    <property type="entry name" value="NTP_transf_2"/>
    <property type="match status" value="1"/>
</dbReference>
<protein>
    <submittedName>
        <fullName evidence="11">Nucleotidyltransferase</fullName>
    </submittedName>
</protein>
<keyword evidence="8" id="KW-0460">Magnesium</keyword>
<evidence type="ECO:0000256" key="4">
    <source>
        <dbReference type="ARBA" id="ARBA00022695"/>
    </source>
</evidence>
<name>A0A523RTQ7_UNCAE</name>
<evidence type="ECO:0000256" key="7">
    <source>
        <dbReference type="ARBA" id="ARBA00022840"/>
    </source>
</evidence>
<dbReference type="InterPro" id="IPR043519">
    <property type="entry name" value="NT_sf"/>
</dbReference>
<reference evidence="11 12" key="1">
    <citation type="submission" date="2019-03" db="EMBL/GenBank/DDBJ databases">
        <title>Metabolic potential of uncultured bacteria and archaea associated with petroleum seepage in deep-sea sediments.</title>
        <authorList>
            <person name="Dong X."/>
            <person name="Hubert C."/>
        </authorList>
    </citation>
    <scope>NUCLEOTIDE SEQUENCE [LARGE SCALE GENOMIC DNA]</scope>
    <source>
        <strain evidence="11">E44_bin7</strain>
    </source>
</reference>
<dbReference type="PANTHER" id="PTHR33571">
    <property type="entry name" value="SSL8005 PROTEIN"/>
    <property type="match status" value="1"/>
</dbReference>
<evidence type="ECO:0000256" key="1">
    <source>
        <dbReference type="ARBA" id="ARBA00001946"/>
    </source>
</evidence>
<dbReference type="SUPFAM" id="SSF81301">
    <property type="entry name" value="Nucleotidyltransferase"/>
    <property type="match status" value="1"/>
</dbReference>
<keyword evidence="3 11" id="KW-0808">Transferase</keyword>
<keyword evidence="5" id="KW-0479">Metal-binding</keyword>
<comment type="cofactor">
    <cofactor evidence="1">
        <name>Mg(2+)</name>
        <dbReference type="ChEBI" id="CHEBI:18420"/>
    </cofactor>
</comment>
<dbReference type="Proteomes" id="UP000316360">
    <property type="component" value="Unassembled WGS sequence"/>
</dbReference>
<sequence length="100" mass="11606">MNQKIELEEIKNLLKKSKPVLREKFMVKEIGIFGSLVRGEERKKSDVDILVEFYEVISLLDFVALERELSELIGEKVDLVMKSALKPRIGENILKEVIYI</sequence>
<accession>A0A523RTQ7</accession>
<dbReference type="GO" id="GO:0016779">
    <property type="term" value="F:nucleotidyltransferase activity"/>
    <property type="evidence" value="ECO:0007669"/>
    <property type="project" value="UniProtKB-KW"/>
</dbReference>
<dbReference type="PANTHER" id="PTHR33571:SF19">
    <property type="entry name" value="PROTEIN ADENYLYLTRANSFERASE MJ0128-RELATED"/>
    <property type="match status" value="1"/>
</dbReference>
<evidence type="ECO:0000256" key="5">
    <source>
        <dbReference type="ARBA" id="ARBA00022723"/>
    </source>
</evidence>
<dbReference type="AlphaFoldDB" id="A0A523RTQ7"/>
<dbReference type="GO" id="GO:0046872">
    <property type="term" value="F:metal ion binding"/>
    <property type="evidence" value="ECO:0007669"/>
    <property type="project" value="UniProtKB-KW"/>
</dbReference>